<evidence type="ECO:0000313" key="2">
    <source>
        <dbReference type="Proteomes" id="UP001610335"/>
    </source>
</evidence>
<dbReference type="EMBL" id="JBFXLS010000128">
    <property type="protein sequence ID" value="KAL2814369.1"/>
    <property type="molecule type" value="Genomic_DNA"/>
</dbReference>
<sequence length="215" mass="24116">MAAAIILRQYEEMEEGGTETRGDGRQLPVSSLAITHKIIDSMISSPLARSSLATAVYWIAIRQEVYDALMRKRAPCVAFTPEDWANATVANIIIMHAGEVTKWCWGDRSLSEYERLKLHQQQLISDYSSHFLPILQKPANKSKCEIFLTVWYTTDSQVTGVQHLEESSTPRAAHRKAKAQVRSIVLNLRGIAVDNFSNRMPALVNAVISIILYGE</sequence>
<gene>
    <name evidence="1" type="ORF">BDW59DRAFT_167235</name>
</gene>
<accession>A0ABR4HFV2</accession>
<organism evidence="1 2">
    <name type="scientific">Aspergillus cavernicola</name>
    <dbReference type="NCBI Taxonomy" id="176166"/>
    <lineage>
        <taxon>Eukaryota</taxon>
        <taxon>Fungi</taxon>
        <taxon>Dikarya</taxon>
        <taxon>Ascomycota</taxon>
        <taxon>Pezizomycotina</taxon>
        <taxon>Eurotiomycetes</taxon>
        <taxon>Eurotiomycetidae</taxon>
        <taxon>Eurotiales</taxon>
        <taxon>Aspergillaceae</taxon>
        <taxon>Aspergillus</taxon>
        <taxon>Aspergillus subgen. Nidulantes</taxon>
    </lineage>
</organism>
<comment type="caution">
    <text evidence="1">The sequence shown here is derived from an EMBL/GenBank/DDBJ whole genome shotgun (WGS) entry which is preliminary data.</text>
</comment>
<dbReference type="Proteomes" id="UP001610335">
    <property type="component" value="Unassembled WGS sequence"/>
</dbReference>
<proteinExistence type="predicted"/>
<evidence type="ECO:0000313" key="1">
    <source>
        <dbReference type="EMBL" id="KAL2814369.1"/>
    </source>
</evidence>
<name>A0ABR4HFV2_9EURO</name>
<reference evidence="1 2" key="1">
    <citation type="submission" date="2024-07" db="EMBL/GenBank/DDBJ databases">
        <title>Section-level genome sequencing and comparative genomics of Aspergillus sections Usti and Cavernicolus.</title>
        <authorList>
            <consortium name="Lawrence Berkeley National Laboratory"/>
            <person name="Nybo J.L."/>
            <person name="Vesth T.C."/>
            <person name="Theobald S."/>
            <person name="Frisvad J.C."/>
            <person name="Larsen T.O."/>
            <person name="Kjaerboelling I."/>
            <person name="Rothschild-Mancinelli K."/>
            <person name="Lyhne E.K."/>
            <person name="Kogle M.E."/>
            <person name="Barry K."/>
            <person name="Clum A."/>
            <person name="Na H."/>
            <person name="Ledsgaard L."/>
            <person name="Lin J."/>
            <person name="Lipzen A."/>
            <person name="Kuo A."/>
            <person name="Riley R."/>
            <person name="Mondo S."/>
            <person name="LaButti K."/>
            <person name="Haridas S."/>
            <person name="Pangalinan J."/>
            <person name="Salamov A.A."/>
            <person name="Simmons B.A."/>
            <person name="Magnuson J.K."/>
            <person name="Chen J."/>
            <person name="Drula E."/>
            <person name="Henrissat B."/>
            <person name="Wiebenga A."/>
            <person name="Lubbers R.J."/>
            <person name="Gomes A.C."/>
            <person name="Makela M.R."/>
            <person name="Stajich J."/>
            <person name="Grigoriev I.V."/>
            <person name="Mortensen U.H."/>
            <person name="De vries R.P."/>
            <person name="Baker S.E."/>
            <person name="Andersen M.R."/>
        </authorList>
    </citation>
    <scope>NUCLEOTIDE SEQUENCE [LARGE SCALE GENOMIC DNA]</scope>
    <source>
        <strain evidence="1 2">CBS 600.67</strain>
    </source>
</reference>
<keyword evidence="2" id="KW-1185">Reference proteome</keyword>
<protein>
    <submittedName>
        <fullName evidence="1">Uncharacterized protein</fullName>
    </submittedName>
</protein>